<proteinExistence type="predicted"/>
<dbReference type="RefSeq" id="WP_377401456.1">
    <property type="nucleotide sequence ID" value="NZ_JBHUEQ010000023.1"/>
</dbReference>
<feature type="transmembrane region" description="Helical" evidence="1">
    <location>
        <begin position="200"/>
        <end position="217"/>
    </location>
</feature>
<feature type="transmembrane region" description="Helical" evidence="1">
    <location>
        <begin position="68"/>
        <end position="90"/>
    </location>
</feature>
<feature type="transmembrane region" description="Helical" evidence="1">
    <location>
        <begin position="173"/>
        <end position="194"/>
    </location>
</feature>
<evidence type="ECO:0000313" key="2">
    <source>
        <dbReference type="EMBL" id="MFD1746228.1"/>
    </source>
</evidence>
<feature type="transmembrane region" description="Helical" evidence="1">
    <location>
        <begin position="43"/>
        <end position="62"/>
    </location>
</feature>
<dbReference type="Proteomes" id="UP001597322">
    <property type="component" value="Unassembled WGS sequence"/>
</dbReference>
<accession>A0ABW4M446</accession>
<dbReference type="InterPro" id="IPR010293">
    <property type="entry name" value="Sbt_1"/>
</dbReference>
<keyword evidence="1" id="KW-0472">Membrane</keyword>
<feature type="transmembrane region" description="Helical" evidence="1">
    <location>
        <begin position="267"/>
        <end position="285"/>
    </location>
</feature>
<feature type="transmembrane region" description="Helical" evidence="1">
    <location>
        <begin position="102"/>
        <end position="120"/>
    </location>
</feature>
<name>A0ABW4M446_9HYPH</name>
<protein>
    <submittedName>
        <fullName evidence="2">Sodium-dependent bicarbonate transport family permease</fullName>
    </submittedName>
</protein>
<keyword evidence="1" id="KW-1133">Transmembrane helix</keyword>
<dbReference type="PANTHER" id="PTHR40400:SF1">
    <property type="entry name" value="SLR1512 PROTEIN"/>
    <property type="match status" value="1"/>
</dbReference>
<keyword evidence="1" id="KW-0812">Transmembrane</keyword>
<gene>
    <name evidence="2" type="ORF">ACFSE1_12210</name>
</gene>
<keyword evidence="3" id="KW-1185">Reference proteome</keyword>
<evidence type="ECO:0000256" key="1">
    <source>
        <dbReference type="SAM" id="Phobius"/>
    </source>
</evidence>
<evidence type="ECO:0000313" key="3">
    <source>
        <dbReference type="Proteomes" id="UP001597322"/>
    </source>
</evidence>
<dbReference type="EMBL" id="JBHUEQ010000023">
    <property type="protein sequence ID" value="MFD1746228.1"/>
    <property type="molecule type" value="Genomic_DNA"/>
</dbReference>
<reference evidence="3" key="1">
    <citation type="journal article" date="2019" name="Int. J. Syst. Evol. Microbiol.">
        <title>The Global Catalogue of Microorganisms (GCM) 10K type strain sequencing project: providing services to taxonomists for standard genome sequencing and annotation.</title>
        <authorList>
            <consortium name="The Broad Institute Genomics Platform"/>
            <consortium name="The Broad Institute Genome Sequencing Center for Infectious Disease"/>
            <person name="Wu L."/>
            <person name="Ma J."/>
        </authorList>
    </citation>
    <scope>NUCLEOTIDE SEQUENCE [LARGE SCALE GENOMIC DNA]</scope>
    <source>
        <strain evidence="3">CG52</strain>
    </source>
</reference>
<organism evidence="2 3">
    <name type="scientific">Rhizobium helianthi</name>
    <dbReference type="NCBI Taxonomy" id="1132695"/>
    <lineage>
        <taxon>Bacteria</taxon>
        <taxon>Pseudomonadati</taxon>
        <taxon>Pseudomonadota</taxon>
        <taxon>Alphaproteobacteria</taxon>
        <taxon>Hyphomicrobiales</taxon>
        <taxon>Rhizobiaceae</taxon>
        <taxon>Rhizobium/Agrobacterium group</taxon>
        <taxon>Rhizobium</taxon>
    </lineage>
</organism>
<feature type="transmembrane region" description="Helical" evidence="1">
    <location>
        <begin position="238"/>
        <end position="261"/>
    </location>
</feature>
<comment type="caution">
    <text evidence="2">The sequence shown here is derived from an EMBL/GenBank/DDBJ whole genome shotgun (WGS) entry which is preliminary data.</text>
</comment>
<feature type="transmembrane region" description="Helical" evidence="1">
    <location>
        <begin position="12"/>
        <end position="31"/>
    </location>
</feature>
<dbReference type="Pfam" id="PF05982">
    <property type="entry name" value="Sbt_1"/>
    <property type="match status" value="1"/>
</dbReference>
<dbReference type="PANTHER" id="PTHR40400">
    <property type="entry name" value="SLR1512 PROTEIN"/>
    <property type="match status" value="1"/>
</dbReference>
<feature type="transmembrane region" description="Helical" evidence="1">
    <location>
        <begin position="132"/>
        <end position="153"/>
    </location>
</feature>
<feature type="transmembrane region" description="Helical" evidence="1">
    <location>
        <begin position="297"/>
        <end position="321"/>
    </location>
</feature>
<sequence>MEMFLTIARDNLISAPVLFFALGFAATLAGGKLSLPDGVSRMLALYLMLCIGFKGGAAMTDSLAKGEFLVLLIMGVALSAVMPLISYILLSRMSNLPMVERAAVAAHYGSISVVTFAAASDALSRLGVVTDGYMVAVAAAMETPAIICALLILFGRKGASAGKAGYRSALGEVFLNVTVIMLLGSFAIGLVTGQKGLGELSGFIVTPFRGVLCLFLFDLGAKAAGGLRSSWGDLRLPLLAFAILMPLIGAALGGGAAWLAGASLGNTALLMVLAASASYIAAPAAMRIAAPEARPTIYLGLSLGITFPFNLVVGLPIYFALAGV</sequence>